<name>A0A914DS28_9BILA</name>
<dbReference type="PANTHER" id="PTHR21593">
    <property type="entry name" value="PRION-LIKE- Q/N-RICH -DOMAIN-BEARING PROTEIN PROTEIN"/>
    <property type="match status" value="1"/>
</dbReference>
<dbReference type="InterPro" id="IPR003677">
    <property type="entry name" value="ANIS5_cation-bd"/>
</dbReference>
<evidence type="ECO:0000313" key="4">
    <source>
        <dbReference type="WBParaSite" id="ACRNAN_scaffold3816.g13747.t1"/>
    </source>
</evidence>
<dbReference type="PANTHER" id="PTHR21593:SF36">
    <property type="entry name" value="DUF148 DOMAIN-CONTAINING PROTEIN-RELATED"/>
    <property type="match status" value="1"/>
</dbReference>
<evidence type="ECO:0000313" key="3">
    <source>
        <dbReference type="Proteomes" id="UP000887540"/>
    </source>
</evidence>
<sequence length="145" mass="16960">MFLSLIIFVFSAIISALARPTEDWKPPFLMQAPESVVQSFDNMIANSGGLTDEQIEDSIKRWVRRQTDTIQTSYEKFQRDREYYEAVVAEQKQKMLQRMSPMARNAYTKIYSIYTHPTLIANDKLMLIEKIMNTLPYEVRAEIPL</sequence>
<dbReference type="Pfam" id="PF02520">
    <property type="entry name" value="ANIS5_cation-bd"/>
    <property type="match status" value="1"/>
</dbReference>
<feature type="signal peptide" evidence="1">
    <location>
        <begin position="1"/>
        <end position="18"/>
    </location>
</feature>
<reference evidence="4" key="1">
    <citation type="submission" date="2022-11" db="UniProtKB">
        <authorList>
            <consortium name="WormBaseParasite"/>
        </authorList>
    </citation>
    <scope>IDENTIFICATION</scope>
</reference>
<feature type="chain" id="PRO_5037666102" evidence="1">
    <location>
        <begin position="19"/>
        <end position="145"/>
    </location>
</feature>
<organism evidence="3 4">
    <name type="scientific">Acrobeloides nanus</name>
    <dbReference type="NCBI Taxonomy" id="290746"/>
    <lineage>
        <taxon>Eukaryota</taxon>
        <taxon>Metazoa</taxon>
        <taxon>Ecdysozoa</taxon>
        <taxon>Nematoda</taxon>
        <taxon>Chromadorea</taxon>
        <taxon>Rhabditida</taxon>
        <taxon>Tylenchina</taxon>
        <taxon>Cephalobomorpha</taxon>
        <taxon>Cephaloboidea</taxon>
        <taxon>Cephalobidae</taxon>
        <taxon>Acrobeloides</taxon>
    </lineage>
</organism>
<dbReference type="InterPro" id="IPR052823">
    <property type="entry name" value="SXP/RAL-2_related"/>
</dbReference>
<feature type="domain" description="SXP/RAL-2 family protein Ani s 5-like cation-binding" evidence="2">
    <location>
        <begin position="38"/>
        <end position="140"/>
    </location>
</feature>
<dbReference type="WBParaSite" id="ACRNAN_scaffold3816.g13747.t1">
    <property type="protein sequence ID" value="ACRNAN_scaffold3816.g13747.t1"/>
    <property type="gene ID" value="ACRNAN_scaffold3816.g13747"/>
</dbReference>
<keyword evidence="3" id="KW-1185">Reference proteome</keyword>
<evidence type="ECO:0000256" key="1">
    <source>
        <dbReference type="SAM" id="SignalP"/>
    </source>
</evidence>
<accession>A0A914DS28</accession>
<keyword evidence="1" id="KW-0732">Signal</keyword>
<dbReference type="Proteomes" id="UP000887540">
    <property type="component" value="Unplaced"/>
</dbReference>
<protein>
    <submittedName>
        <fullName evidence="4">SXP/RAL-2 family protein Ani s 5-like cation-binding domain-containing protein</fullName>
    </submittedName>
</protein>
<evidence type="ECO:0000259" key="2">
    <source>
        <dbReference type="Pfam" id="PF02520"/>
    </source>
</evidence>
<dbReference type="AlphaFoldDB" id="A0A914DS28"/>
<proteinExistence type="predicted"/>